<reference evidence="6 7" key="1">
    <citation type="journal article" date="2013" name="Plant Cell">
        <title>The transition from a phytopathogenic smut ancestor to an anamorphic biocontrol agent deciphered by comparative whole-genome analysis.</title>
        <authorList>
            <person name="Lefebvre F."/>
            <person name="Joly D.L."/>
            <person name="Labbe C."/>
            <person name="Teichmann B."/>
            <person name="Linning R."/>
            <person name="Belzile F."/>
            <person name="Bakkeren G."/>
            <person name="Belanger R.R."/>
        </authorList>
    </citation>
    <scope>NUCLEOTIDE SEQUENCE [LARGE SCALE GENOMIC DNA]</scope>
    <source>
        <strain evidence="6 7">PF-1</strain>
    </source>
</reference>
<evidence type="ECO:0000256" key="2">
    <source>
        <dbReference type="ARBA" id="ARBA00022803"/>
    </source>
</evidence>
<keyword evidence="2" id="KW-0802">TPR repeat</keyword>
<dbReference type="HOGENOM" id="CLU_040446_1_0_1"/>
<dbReference type="PANTHER" id="PTHR46035:SF1">
    <property type="entry name" value="TETRATRICOPEPTIDE REPEAT PROTEIN 4"/>
    <property type="match status" value="1"/>
</dbReference>
<feature type="domain" description="Cns1/TTC4 wheel" evidence="5">
    <location>
        <begin position="303"/>
        <end position="430"/>
    </location>
</feature>
<proteinExistence type="inferred from homology"/>
<evidence type="ECO:0000313" key="7">
    <source>
        <dbReference type="Proteomes" id="UP000053664"/>
    </source>
</evidence>
<keyword evidence="1" id="KW-0677">Repeat</keyword>
<evidence type="ECO:0000256" key="1">
    <source>
        <dbReference type="ARBA" id="ARBA00022737"/>
    </source>
</evidence>
<dbReference type="EMBL" id="KE361630">
    <property type="protein sequence ID" value="EPQ29519.1"/>
    <property type="molecule type" value="Genomic_DNA"/>
</dbReference>
<protein>
    <recommendedName>
        <fullName evidence="5">Cns1/TTC4 wheel domain-containing protein</fullName>
    </recommendedName>
</protein>
<gene>
    <name evidence="6" type="ORF">PFL1_02738</name>
</gene>
<dbReference type="Proteomes" id="UP000053664">
    <property type="component" value="Unassembled WGS sequence"/>
</dbReference>
<dbReference type="SMART" id="SM00028">
    <property type="entry name" value="TPR"/>
    <property type="match status" value="3"/>
</dbReference>
<dbReference type="Pfam" id="PF18972">
    <property type="entry name" value="Wheel"/>
    <property type="match status" value="1"/>
</dbReference>
<feature type="region of interest" description="Disordered" evidence="4">
    <location>
        <begin position="388"/>
        <end position="407"/>
    </location>
</feature>
<organism evidence="6 7">
    <name type="scientific">Pseudozyma flocculosa PF-1</name>
    <dbReference type="NCBI Taxonomy" id="1277687"/>
    <lineage>
        <taxon>Eukaryota</taxon>
        <taxon>Fungi</taxon>
        <taxon>Dikarya</taxon>
        <taxon>Basidiomycota</taxon>
        <taxon>Ustilaginomycotina</taxon>
        <taxon>Ustilaginomycetes</taxon>
        <taxon>Ustilaginales</taxon>
        <taxon>Ustilaginaceae</taxon>
        <taxon>Pseudozyma</taxon>
    </lineage>
</organism>
<dbReference type="InterPro" id="IPR044059">
    <property type="entry name" value="Csn1/TTC4_wheel"/>
</dbReference>
<comment type="similarity">
    <text evidence="3">Belongs to the TTC4 family.</text>
</comment>
<dbReference type="Gene3D" id="1.25.40.10">
    <property type="entry name" value="Tetratricopeptide repeat domain"/>
    <property type="match status" value="1"/>
</dbReference>
<evidence type="ECO:0000256" key="4">
    <source>
        <dbReference type="SAM" id="MobiDB-lite"/>
    </source>
</evidence>
<feature type="region of interest" description="Disordered" evidence="4">
    <location>
        <begin position="254"/>
        <end position="299"/>
    </location>
</feature>
<evidence type="ECO:0000259" key="5">
    <source>
        <dbReference type="Pfam" id="PF18972"/>
    </source>
</evidence>
<accession>A0A061HAR5</accession>
<feature type="region of interest" description="Disordered" evidence="4">
    <location>
        <begin position="1"/>
        <end position="52"/>
    </location>
</feature>
<evidence type="ECO:0000256" key="3">
    <source>
        <dbReference type="ARBA" id="ARBA00023602"/>
    </source>
</evidence>
<sequence length="440" mass="48575">MAIIEPVPDTPTPTPPQSSTGGPAAPAPSAGSGPSETMAGWANQTSPSPRNLEETLKSFDSIPFFMQDLDPSNVANDPAAQTKLEALQALAFDGTPDEVAANFKEQGNTNFVHKRFREAAGFYTQAIEAGPEDKALRETLHVNRAACNLELQNYGMCLRDTSATLAINPRNIKAYYRAARALLALDRSADCVKTCDLALTIDDANQAIAALRKKAQERDDLVKRQALEKAERERRKRETEAALTQAFLSRGLWLESSPRPPDNPTPAHFDPEELPPHSSPKLPLVAPPSSSSSSSTVRWQAPDPIRTPLVLPVFFIYPAHAQSDLIQCYAEDTPLHLHLESMFPSPPSLPWDTKGEYVADNLNVYATTHKQRLLKLGKKLTLRQIMDQAAKDSPDPKKPQDRDGMVMRDGMLSLVVVPKGDEEKAWVERFKKQRDEAKKQ</sequence>
<dbReference type="GO" id="GO:0006457">
    <property type="term" value="P:protein folding"/>
    <property type="evidence" value="ECO:0007669"/>
    <property type="project" value="TreeGrafter"/>
</dbReference>
<dbReference type="GO" id="GO:0005634">
    <property type="term" value="C:nucleus"/>
    <property type="evidence" value="ECO:0007669"/>
    <property type="project" value="TreeGrafter"/>
</dbReference>
<dbReference type="KEGG" id="pfp:PFL1_02738"/>
<dbReference type="AlphaFoldDB" id="A0A061HAR5"/>
<feature type="compositionally biased region" description="Basic and acidic residues" evidence="4">
    <location>
        <begin position="389"/>
        <end position="406"/>
    </location>
</feature>
<dbReference type="GeneID" id="19316853"/>
<feature type="compositionally biased region" description="Low complexity" evidence="4">
    <location>
        <begin position="279"/>
        <end position="295"/>
    </location>
</feature>
<dbReference type="GO" id="GO:0005829">
    <property type="term" value="C:cytosol"/>
    <property type="evidence" value="ECO:0007669"/>
    <property type="project" value="TreeGrafter"/>
</dbReference>
<dbReference type="GO" id="GO:0030544">
    <property type="term" value="F:Hsp70 protein binding"/>
    <property type="evidence" value="ECO:0007669"/>
    <property type="project" value="TreeGrafter"/>
</dbReference>
<dbReference type="InterPro" id="IPR011990">
    <property type="entry name" value="TPR-like_helical_dom_sf"/>
</dbReference>
<dbReference type="RefSeq" id="XP_007878444.1">
    <property type="nucleotide sequence ID" value="XM_007880253.1"/>
</dbReference>
<dbReference type="CDD" id="cd21377">
    <property type="entry name" value="CTWD_Cns1-like"/>
    <property type="match status" value="1"/>
</dbReference>
<dbReference type="eggNOG" id="KOG0551">
    <property type="taxonomic scope" value="Eukaryota"/>
</dbReference>
<dbReference type="PANTHER" id="PTHR46035">
    <property type="entry name" value="TETRATRICOPEPTIDE REPEAT PROTEIN 4"/>
    <property type="match status" value="1"/>
</dbReference>
<dbReference type="InterPro" id="IPR019734">
    <property type="entry name" value="TPR_rpt"/>
</dbReference>
<feature type="compositionally biased region" description="Low complexity" evidence="4">
    <location>
        <begin position="17"/>
        <end position="35"/>
    </location>
</feature>
<dbReference type="GO" id="GO:0051879">
    <property type="term" value="F:Hsp90 protein binding"/>
    <property type="evidence" value="ECO:0007669"/>
    <property type="project" value="InterPro"/>
</dbReference>
<evidence type="ECO:0000313" key="6">
    <source>
        <dbReference type="EMBL" id="EPQ29519.1"/>
    </source>
</evidence>
<dbReference type="OrthoDB" id="1724687at2759"/>
<dbReference type="SUPFAM" id="SSF48452">
    <property type="entry name" value="TPR-like"/>
    <property type="match status" value="1"/>
</dbReference>
<name>A0A061HAR5_9BASI</name>